<comment type="caution">
    <text evidence="1">The sequence shown here is derived from an EMBL/GenBank/DDBJ whole genome shotgun (WGS) entry which is preliminary data.</text>
</comment>
<name>A0A174A9D4_9CLOT</name>
<dbReference type="Proteomes" id="UP000092714">
    <property type="component" value="Unassembled WGS sequence"/>
</dbReference>
<sequence>MNIAEIYNEYNNLNNMLVIYVEDLAKKEFESEDEETVINMFSSFKSNLEYLFDKCNAIEADDDNIKDLKYFLFDALLFTRDVIAFYKVKEFTRIKMRITNYVAKKRRAEMFQR</sequence>
<keyword evidence="2" id="KW-1185">Reference proteome</keyword>
<dbReference type="eggNOG" id="ENOG50323IM">
    <property type="taxonomic scope" value="Bacteria"/>
</dbReference>
<organism evidence="1 2">
    <name type="scientific">Clostridium paraputrificum</name>
    <dbReference type="NCBI Taxonomy" id="29363"/>
    <lineage>
        <taxon>Bacteria</taxon>
        <taxon>Bacillati</taxon>
        <taxon>Bacillota</taxon>
        <taxon>Clostridia</taxon>
        <taxon>Eubacteriales</taxon>
        <taxon>Clostridiaceae</taxon>
        <taxon>Clostridium</taxon>
    </lineage>
</organism>
<accession>A0A174A9D4</accession>
<gene>
    <name evidence="1" type="ORF">CP373A1_00755</name>
</gene>
<evidence type="ECO:0000313" key="1">
    <source>
        <dbReference type="EMBL" id="OBY12154.1"/>
    </source>
</evidence>
<dbReference type="EMBL" id="MAPZ01000009">
    <property type="protein sequence ID" value="OBY12154.1"/>
    <property type="molecule type" value="Genomic_DNA"/>
</dbReference>
<reference evidence="1 2" key="1">
    <citation type="submission" date="2016-06" db="EMBL/GenBank/DDBJ databases">
        <authorList>
            <person name="Kjaerup R.B."/>
            <person name="Dalgaard T.S."/>
            <person name="Juul-Madsen H.R."/>
        </authorList>
    </citation>
    <scope>NUCLEOTIDE SEQUENCE [LARGE SCALE GENOMIC DNA]</scope>
    <source>
        <strain evidence="1 2">373-A1</strain>
    </source>
</reference>
<dbReference type="RefSeq" id="WP_055184728.1">
    <property type="nucleotide sequence ID" value="NZ_CABHIH010000001.1"/>
</dbReference>
<dbReference type="AlphaFoldDB" id="A0A174A9D4"/>
<protein>
    <submittedName>
        <fullName evidence="1">Uncharacterized protein</fullName>
    </submittedName>
</protein>
<evidence type="ECO:0000313" key="2">
    <source>
        <dbReference type="Proteomes" id="UP000092714"/>
    </source>
</evidence>
<proteinExistence type="predicted"/>